<dbReference type="CDD" id="cd00609">
    <property type="entry name" value="AAT_like"/>
    <property type="match status" value="1"/>
</dbReference>
<dbReference type="EMBL" id="FWPT01000002">
    <property type="protein sequence ID" value="SMA37828.1"/>
    <property type="molecule type" value="Genomic_DNA"/>
</dbReference>
<dbReference type="SUPFAM" id="SSF46785">
    <property type="entry name" value="Winged helix' DNA-binding domain"/>
    <property type="match status" value="1"/>
</dbReference>
<evidence type="ECO:0000256" key="4">
    <source>
        <dbReference type="ARBA" id="ARBA00023125"/>
    </source>
</evidence>
<dbReference type="InterPro" id="IPR036388">
    <property type="entry name" value="WH-like_DNA-bd_sf"/>
</dbReference>
<keyword evidence="8" id="KW-1185">Reference proteome</keyword>
<keyword evidence="4" id="KW-0238">DNA-binding</keyword>
<dbReference type="OrthoDB" id="9808770at2"/>
<dbReference type="SUPFAM" id="SSF53383">
    <property type="entry name" value="PLP-dependent transferases"/>
    <property type="match status" value="1"/>
</dbReference>
<reference evidence="7 8" key="1">
    <citation type="submission" date="2017-03" db="EMBL/GenBank/DDBJ databases">
        <authorList>
            <person name="Afonso C.L."/>
            <person name="Miller P.J."/>
            <person name="Scott M.A."/>
            <person name="Spackman E."/>
            <person name="Goraichik I."/>
            <person name="Dimitrov K.M."/>
            <person name="Suarez D.L."/>
            <person name="Swayne D.E."/>
        </authorList>
    </citation>
    <scope>NUCLEOTIDE SEQUENCE [LARGE SCALE GENOMIC DNA]</scope>
    <source>
        <strain evidence="7">SB41UT1</strain>
    </source>
</reference>
<dbReference type="InterPro" id="IPR015424">
    <property type="entry name" value="PyrdxlP-dep_Trfase"/>
</dbReference>
<comment type="similarity">
    <text evidence="1">In the C-terminal section; belongs to the class-I pyridoxal-phosphate-dependent aminotransferase family.</text>
</comment>
<protein>
    <submittedName>
        <fullName evidence="7">HTH-type transcriptional regulatory protein GabR</fullName>
    </submittedName>
</protein>
<evidence type="ECO:0000256" key="5">
    <source>
        <dbReference type="ARBA" id="ARBA00023163"/>
    </source>
</evidence>
<gene>
    <name evidence="7" type="primary">gabR</name>
    <name evidence="7" type="ORF">EHSB41UT_00794</name>
</gene>
<sequence>MSVLEYRDIHIERETSGNSPSLSQQLAQALRRKIMNGQLSAGRRLSSSRALASDLSLSRNTVNSAFEQLKAEGYLDSLPGSGFFVSRRLPTGDTPPESAISHSVEEWPQLSRYGQTLQKAADKYAARDKANLPFTVGLPDLRAFPFRLWQQLYRRHSDRLVLGGYHSPQGYWPLQQALAEYLNASRGLRCRPEQIVITQGAQQALALCAQLLIEPGEAALIEEPGYRGAQRAFLSAGARLETVVMGKHGVAVDQLPETGQHRLLYCTPTHQYPLGGILPAHERLQLLQWAEQQKCWIVEDDYDSEFHYYGQPVAALAGMAEKTPVIYMGSFSKTVLPGLRLGYLVVPEHLVDAFVAAKAAGSGESPILSQAVLADFIGEGHFARHLRRSRRLYQQKWEHMRELCQQHLQGLMTPVVQSAGMHLAVSFDDQSLDDRVISQRFYQKGYGSSPLSSYYYGSEVRSGLTLGFAHTAEQEREEGIQTLAELLRSQPES</sequence>
<dbReference type="SMART" id="SM00345">
    <property type="entry name" value="HTH_GNTR"/>
    <property type="match status" value="1"/>
</dbReference>
<dbReference type="Pfam" id="PF00155">
    <property type="entry name" value="Aminotran_1_2"/>
    <property type="match status" value="1"/>
</dbReference>
<dbReference type="Pfam" id="PF00392">
    <property type="entry name" value="GntR"/>
    <property type="match status" value="1"/>
</dbReference>
<evidence type="ECO:0000313" key="7">
    <source>
        <dbReference type="EMBL" id="SMA37828.1"/>
    </source>
</evidence>
<dbReference type="InterPro" id="IPR004839">
    <property type="entry name" value="Aminotransferase_I/II_large"/>
</dbReference>
<feature type="domain" description="HTH gntR-type" evidence="6">
    <location>
        <begin position="20"/>
        <end position="88"/>
    </location>
</feature>
<dbReference type="PRINTS" id="PR00035">
    <property type="entry name" value="HTHGNTR"/>
</dbReference>
<dbReference type="GO" id="GO:0003700">
    <property type="term" value="F:DNA-binding transcription factor activity"/>
    <property type="evidence" value="ECO:0007669"/>
    <property type="project" value="InterPro"/>
</dbReference>
<dbReference type="PANTHER" id="PTHR46577">
    <property type="entry name" value="HTH-TYPE TRANSCRIPTIONAL REGULATORY PROTEIN GABR"/>
    <property type="match status" value="1"/>
</dbReference>
<dbReference type="AlphaFoldDB" id="A0A1X7AFJ8"/>
<evidence type="ECO:0000259" key="6">
    <source>
        <dbReference type="PROSITE" id="PS50949"/>
    </source>
</evidence>
<dbReference type="Proteomes" id="UP000196573">
    <property type="component" value="Unassembled WGS sequence"/>
</dbReference>
<evidence type="ECO:0000313" key="8">
    <source>
        <dbReference type="Proteomes" id="UP000196573"/>
    </source>
</evidence>
<dbReference type="PANTHER" id="PTHR46577:SF1">
    <property type="entry name" value="HTH-TYPE TRANSCRIPTIONAL REGULATORY PROTEIN GABR"/>
    <property type="match status" value="1"/>
</dbReference>
<dbReference type="PROSITE" id="PS50949">
    <property type="entry name" value="HTH_GNTR"/>
    <property type="match status" value="1"/>
</dbReference>
<organism evidence="7 8">
    <name type="scientific">Parendozoicomonas haliclonae</name>
    <dbReference type="NCBI Taxonomy" id="1960125"/>
    <lineage>
        <taxon>Bacteria</taxon>
        <taxon>Pseudomonadati</taxon>
        <taxon>Pseudomonadota</taxon>
        <taxon>Gammaproteobacteria</taxon>
        <taxon>Oceanospirillales</taxon>
        <taxon>Endozoicomonadaceae</taxon>
        <taxon>Parendozoicomonas</taxon>
    </lineage>
</organism>
<dbReference type="GO" id="GO:0003677">
    <property type="term" value="F:DNA binding"/>
    <property type="evidence" value="ECO:0007669"/>
    <property type="project" value="UniProtKB-KW"/>
</dbReference>
<dbReference type="GO" id="GO:0030170">
    <property type="term" value="F:pyridoxal phosphate binding"/>
    <property type="evidence" value="ECO:0007669"/>
    <property type="project" value="InterPro"/>
</dbReference>
<dbReference type="RefSeq" id="WP_087107139.1">
    <property type="nucleotide sequence ID" value="NZ_CBCSCN010000014.1"/>
</dbReference>
<dbReference type="Gene3D" id="1.10.10.10">
    <property type="entry name" value="Winged helix-like DNA-binding domain superfamily/Winged helix DNA-binding domain"/>
    <property type="match status" value="1"/>
</dbReference>
<proteinExistence type="inferred from homology"/>
<dbReference type="CDD" id="cd07377">
    <property type="entry name" value="WHTH_GntR"/>
    <property type="match status" value="1"/>
</dbReference>
<evidence type="ECO:0000256" key="1">
    <source>
        <dbReference type="ARBA" id="ARBA00005384"/>
    </source>
</evidence>
<dbReference type="Gene3D" id="3.40.640.10">
    <property type="entry name" value="Type I PLP-dependent aspartate aminotransferase-like (Major domain)"/>
    <property type="match status" value="1"/>
</dbReference>
<name>A0A1X7AFJ8_9GAMM</name>
<dbReference type="InterPro" id="IPR051446">
    <property type="entry name" value="HTH_trans_reg/aminotransferase"/>
</dbReference>
<keyword evidence="3" id="KW-0805">Transcription regulation</keyword>
<evidence type="ECO:0000256" key="2">
    <source>
        <dbReference type="ARBA" id="ARBA00022898"/>
    </source>
</evidence>
<dbReference type="InterPro" id="IPR000524">
    <property type="entry name" value="Tscrpt_reg_HTH_GntR"/>
</dbReference>
<keyword evidence="5" id="KW-0804">Transcription</keyword>
<dbReference type="InterPro" id="IPR015421">
    <property type="entry name" value="PyrdxlP-dep_Trfase_major"/>
</dbReference>
<dbReference type="InterPro" id="IPR036390">
    <property type="entry name" value="WH_DNA-bd_sf"/>
</dbReference>
<evidence type="ECO:0000256" key="3">
    <source>
        <dbReference type="ARBA" id="ARBA00023015"/>
    </source>
</evidence>
<accession>A0A1X7AFJ8</accession>
<keyword evidence="2" id="KW-0663">Pyridoxal phosphate</keyword>